<evidence type="ECO:0000256" key="3">
    <source>
        <dbReference type="ARBA" id="ARBA00022803"/>
    </source>
</evidence>
<reference evidence="8 9" key="1">
    <citation type="submission" date="2020-10" db="EMBL/GenBank/DDBJ databases">
        <title>Plant Genome Project.</title>
        <authorList>
            <person name="Zhang R.-G."/>
        </authorList>
    </citation>
    <scope>NUCLEOTIDE SEQUENCE [LARGE SCALE GENOMIC DNA]</scope>
    <source>
        <strain evidence="8">FAFU-HL-1</strain>
        <tissue evidence="8">Leaf</tissue>
    </source>
</reference>
<comment type="subcellular location">
    <subcellularLocation>
        <location evidence="1">Nucleus</location>
    </subcellularLocation>
</comment>
<gene>
    <name evidence="8" type="ORF">SADUNF_Sadunf05G0082300</name>
</gene>
<dbReference type="AlphaFoldDB" id="A0A835KC29"/>
<dbReference type="PANTHER" id="PTHR36326:SF7">
    <property type="entry name" value="PROTEIN POLLENLESS 3-LIKE 2"/>
    <property type="match status" value="1"/>
</dbReference>
<dbReference type="GO" id="GO:0005634">
    <property type="term" value="C:nucleus"/>
    <property type="evidence" value="ECO:0007669"/>
    <property type="project" value="UniProtKB-SubCell"/>
</dbReference>
<organism evidence="8 9">
    <name type="scientific">Salix dunnii</name>
    <dbReference type="NCBI Taxonomy" id="1413687"/>
    <lineage>
        <taxon>Eukaryota</taxon>
        <taxon>Viridiplantae</taxon>
        <taxon>Streptophyta</taxon>
        <taxon>Embryophyta</taxon>
        <taxon>Tracheophyta</taxon>
        <taxon>Spermatophyta</taxon>
        <taxon>Magnoliopsida</taxon>
        <taxon>eudicotyledons</taxon>
        <taxon>Gunneridae</taxon>
        <taxon>Pentapetalae</taxon>
        <taxon>rosids</taxon>
        <taxon>fabids</taxon>
        <taxon>Malpighiales</taxon>
        <taxon>Salicaceae</taxon>
        <taxon>Saliceae</taxon>
        <taxon>Salix</taxon>
    </lineage>
</organism>
<evidence type="ECO:0000256" key="4">
    <source>
        <dbReference type="ARBA" id="ARBA00023054"/>
    </source>
</evidence>
<evidence type="ECO:0000256" key="7">
    <source>
        <dbReference type="SAM" id="MobiDB-lite"/>
    </source>
</evidence>
<evidence type="ECO:0000313" key="8">
    <source>
        <dbReference type="EMBL" id="KAF9682184.1"/>
    </source>
</evidence>
<dbReference type="Proteomes" id="UP000657918">
    <property type="component" value="Unassembled WGS sequence"/>
</dbReference>
<proteinExistence type="predicted"/>
<evidence type="ECO:0000256" key="1">
    <source>
        <dbReference type="ARBA" id="ARBA00004123"/>
    </source>
</evidence>
<feature type="coiled-coil region" evidence="6">
    <location>
        <begin position="58"/>
        <end position="85"/>
    </location>
</feature>
<keyword evidence="2" id="KW-0677">Repeat</keyword>
<keyword evidence="3" id="KW-0802">TPR repeat</keyword>
<evidence type="ECO:0000256" key="5">
    <source>
        <dbReference type="ARBA" id="ARBA00023242"/>
    </source>
</evidence>
<dbReference type="InterPro" id="IPR044961">
    <property type="entry name" value="MS5/SDI1"/>
</dbReference>
<accession>A0A835KC29</accession>
<evidence type="ECO:0000256" key="6">
    <source>
        <dbReference type="SAM" id="Coils"/>
    </source>
</evidence>
<evidence type="ECO:0000256" key="2">
    <source>
        <dbReference type="ARBA" id="ARBA00022737"/>
    </source>
</evidence>
<protein>
    <submittedName>
        <fullName evidence="8">Uncharacterized protein</fullName>
    </submittedName>
</protein>
<sequence>MDMWNAPPGFRPTKSAPTSLEKPLGLVDKDPEKAVFLFWTTIHVRDKLDSALKDMTIIMKQQNRVEEANEAIKSLRHQCSDQAQESLDNILLDLSKETLKRTRSGKAIISSSKIEMLFATQSMEPGKPKPKTRRLYDETEDKLSQLLPNNKDFEEAVLAAILGLANSRKTIRVVLKVFQDITLSLNPRA</sequence>
<dbReference type="OrthoDB" id="1726941at2759"/>
<keyword evidence="9" id="KW-1185">Reference proteome</keyword>
<keyword evidence="5" id="KW-0539">Nucleus</keyword>
<feature type="region of interest" description="Disordered" evidence="7">
    <location>
        <begin position="1"/>
        <end position="23"/>
    </location>
</feature>
<evidence type="ECO:0000313" key="9">
    <source>
        <dbReference type="Proteomes" id="UP000657918"/>
    </source>
</evidence>
<comment type="caution">
    <text evidence="8">The sequence shown here is derived from an EMBL/GenBank/DDBJ whole genome shotgun (WGS) entry which is preliminary data.</text>
</comment>
<dbReference type="PANTHER" id="PTHR36326">
    <property type="entry name" value="PROTEIN POLLENLESS 3-LIKE 2"/>
    <property type="match status" value="1"/>
</dbReference>
<name>A0A835KC29_9ROSI</name>
<keyword evidence="4 6" id="KW-0175">Coiled coil</keyword>
<dbReference type="EMBL" id="JADGMS010000005">
    <property type="protein sequence ID" value="KAF9682184.1"/>
    <property type="molecule type" value="Genomic_DNA"/>
</dbReference>